<keyword evidence="3" id="KW-1185">Reference proteome</keyword>
<evidence type="ECO:0000313" key="3">
    <source>
        <dbReference type="Proteomes" id="UP001066276"/>
    </source>
</evidence>
<dbReference type="AlphaFoldDB" id="A0AAV7SN53"/>
<dbReference type="Proteomes" id="UP001066276">
    <property type="component" value="Chromosome 4_2"/>
</dbReference>
<comment type="caution">
    <text evidence="2">The sequence shown here is derived from an EMBL/GenBank/DDBJ whole genome shotgun (WGS) entry which is preliminary data.</text>
</comment>
<dbReference type="EMBL" id="JANPWB010000008">
    <property type="protein sequence ID" value="KAJ1165544.1"/>
    <property type="molecule type" value="Genomic_DNA"/>
</dbReference>
<accession>A0AAV7SN53</accession>
<protein>
    <submittedName>
        <fullName evidence="2">Uncharacterized protein</fullName>
    </submittedName>
</protein>
<proteinExistence type="predicted"/>
<sequence>MHLGAAPLGRVSACESNVALQPSPFFAPCACRLVCPTRPGRRSAAAPPRCRSPVLRGGDPPRTGEPARPAGTLYSDPPEGGGRGGAQR</sequence>
<feature type="region of interest" description="Disordered" evidence="1">
    <location>
        <begin position="39"/>
        <end position="88"/>
    </location>
</feature>
<organism evidence="2 3">
    <name type="scientific">Pleurodeles waltl</name>
    <name type="common">Iberian ribbed newt</name>
    <dbReference type="NCBI Taxonomy" id="8319"/>
    <lineage>
        <taxon>Eukaryota</taxon>
        <taxon>Metazoa</taxon>
        <taxon>Chordata</taxon>
        <taxon>Craniata</taxon>
        <taxon>Vertebrata</taxon>
        <taxon>Euteleostomi</taxon>
        <taxon>Amphibia</taxon>
        <taxon>Batrachia</taxon>
        <taxon>Caudata</taxon>
        <taxon>Salamandroidea</taxon>
        <taxon>Salamandridae</taxon>
        <taxon>Pleurodelinae</taxon>
        <taxon>Pleurodeles</taxon>
    </lineage>
</organism>
<feature type="compositionally biased region" description="Low complexity" evidence="1">
    <location>
        <begin position="39"/>
        <end position="53"/>
    </location>
</feature>
<gene>
    <name evidence="2" type="ORF">NDU88_005966</name>
</gene>
<evidence type="ECO:0000313" key="2">
    <source>
        <dbReference type="EMBL" id="KAJ1165544.1"/>
    </source>
</evidence>
<feature type="compositionally biased region" description="Gly residues" evidence="1">
    <location>
        <begin position="79"/>
        <end position="88"/>
    </location>
</feature>
<reference evidence="2" key="1">
    <citation type="journal article" date="2022" name="bioRxiv">
        <title>Sequencing and chromosome-scale assembly of the giantPleurodeles waltlgenome.</title>
        <authorList>
            <person name="Brown T."/>
            <person name="Elewa A."/>
            <person name="Iarovenko S."/>
            <person name="Subramanian E."/>
            <person name="Araus A.J."/>
            <person name="Petzold A."/>
            <person name="Susuki M."/>
            <person name="Suzuki K.-i.T."/>
            <person name="Hayashi T."/>
            <person name="Toyoda A."/>
            <person name="Oliveira C."/>
            <person name="Osipova E."/>
            <person name="Leigh N.D."/>
            <person name="Simon A."/>
            <person name="Yun M.H."/>
        </authorList>
    </citation>
    <scope>NUCLEOTIDE SEQUENCE</scope>
    <source>
        <strain evidence="2">20211129_DDA</strain>
        <tissue evidence="2">Liver</tissue>
    </source>
</reference>
<evidence type="ECO:0000256" key="1">
    <source>
        <dbReference type="SAM" id="MobiDB-lite"/>
    </source>
</evidence>
<name>A0AAV7SN53_PLEWA</name>